<accession>A0A1H2QGT0</accession>
<dbReference type="PANTHER" id="PTHR43802:SF1">
    <property type="entry name" value="IP11341P-RELATED"/>
    <property type="match status" value="1"/>
</dbReference>
<reference evidence="2 3" key="1">
    <citation type="submission" date="2016-10" db="EMBL/GenBank/DDBJ databases">
        <authorList>
            <person name="de Groot N.N."/>
        </authorList>
    </citation>
    <scope>NUCLEOTIDE SEQUENCE [LARGE SCALE GENOMIC DNA]</scope>
    <source>
        <strain evidence="2 3">DSM 45610</strain>
    </source>
</reference>
<sequence>METLQVWKQNGVGWICFHRPQVRNAVNQKMMEELEGQLTLMANDDEVKALVFTGDKQTFVSGGDLEEFHRLTKEEEVFPVMHRMGLLLEEMRNFGKPTVAAIEGTAVGGGCEIAASCDFRIAADGAMLGFIQSTLGITPGWGGGTRLLEELPRSQALYLLLSGERVHASRLHTWGWIHEVFPQEGFTERVQEFTERISAAPLSTIQAILSLANDSRRGVSRNELINREARHCSRLWESDEHHQAVEAFLKRTRGSKKS</sequence>
<dbReference type="RefSeq" id="WP_177167831.1">
    <property type="nucleotide sequence ID" value="NZ_FNNQ01000001.1"/>
</dbReference>
<dbReference type="EMBL" id="FNNQ01000001">
    <property type="protein sequence ID" value="SDW06332.1"/>
    <property type="molecule type" value="Genomic_DNA"/>
</dbReference>
<dbReference type="PANTHER" id="PTHR43802">
    <property type="entry name" value="ENOYL-COA HYDRATASE"/>
    <property type="match status" value="1"/>
</dbReference>
<dbReference type="Pfam" id="PF00378">
    <property type="entry name" value="ECH_1"/>
    <property type="match status" value="1"/>
</dbReference>
<dbReference type="InterPro" id="IPR001753">
    <property type="entry name" value="Enoyl-CoA_hydra/iso"/>
</dbReference>
<dbReference type="CDD" id="cd06558">
    <property type="entry name" value="crotonase-like"/>
    <property type="match status" value="1"/>
</dbReference>
<proteinExistence type="inferred from homology"/>
<dbReference type="Proteomes" id="UP000198534">
    <property type="component" value="Unassembled WGS sequence"/>
</dbReference>
<evidence type="ECO:0000256" key="1">
    <source>
        <dbReference type="ARBA" id="ARBA00005254"/>
    </source>
</evidence>
<protein>
    <submittedName>
        <fullName evidence="2">Enoyl-CoA hydratase/carnithine racemase</fullName>
    </submittedName>
</protein>
<dbReference type="GO" id="GO:0003824">
    <property type="term" value="F:catalytic activity"/>
    <property type="evidence" value="ECO:0007669"/>
    <property type="project" value="UniProtKB-ARBA"/>
</dbReference>
<dbReference type="Gene3D" id="3.90.226.10">
    <property type="entry name" value="2-enoyl-CoA Hydratase, Chain A, domain 1"/>
    <property type="match status" value="1"/>
</dbReference>
<dbReference type="InterPro" id="IPR029045">
    <property type="entry name" value="ClpP/crotonase-like_dom_sf"/>
</dbReference>
<evidence type="ECO:0000313" key="2">
    <source>
        <dbReference type="EMBL" id="SDW06332.1"/>
    </source>
</evidence>
<dbReference type="STRING" id="1048340.SAMN05444487_101217"/>
<organism evidence="2 3">
    <name type="scientific">Marininema mesophilum</name>
    <dbReference type="NCBI Taxonomy" id="1048340"/>
    <lineage>
        <taxon>Bacteria</taxon>
        <taxon>Bacillati</taxon>
        <taxon>Bacillota</taxon>
        <taxon>Bacilli</taxon>
        <taxon>Bacillales</taxon>
        <taxon>Thermoactinomycetaceae</taxon>
        <taxon>Marininema</taxon>
    </lineage>
</organism>
<dbReference type="SUPFAM" id="SSF52096">
    <property type="entry name" value="ClpP/crotonase"/>
    <property type="match status" value="1"/>
</dbReference>
<evidence type="ECO:0000313" key="3">
    <source>
        <dbReference type="Proteomes" id="UP000198534"/>
    </source>
</evidence>
<name>A0A1H2QGT0_9BACL</name>
<keyword evidence="3" id="KW-1185">Reference proteome</keyword>
<dbReference type="AlphaFoldDB" id="A0A1H2QGT0"/>
<gene>
    <name evidence="2" type="ORF">SAMN05444487_101217</name>
</gene>
<comment type="similarity">
    <text evidence="1">Belongs to the enoyl-CoA hydratase/isomerase family.</text>
</comment>